<dbReference type="OrthoDB" id="678529at2"/>
<dbReference type="RefSeq" id="WP_012794025.1">
    <property type="nucleotide sequence ID" value="NC_013132.1"/>
</dbReference>
<dbReference type="EMBL" id="CP001699">
    <property type="protein sequence ID" value="ACU63861.1"/>
    <property type="molecule type" value="Genomic_DNA"/>
</dbReference>
<reference evidence="1 2" key="2">
    <citation type="journal article" date="2010" name="Stand. Genomic Sci.">
        <title>Complete genome sequence of Chitinophaga pinensis type strain (UQM 2034).</title>
        <authorList>
            <person name="Glavina Del Rio T."/>
            <person name="Abt B."/>
            <person name="Spring S."/>
            <person name="Lapidus A."/>
            <person name="Nolan M."/>
            <person name="Tice H."/>
            <person name="Copeland A."/>
            <person name="Cheng J.F."/>
            <person name="Chen F."/>
            <person name="Bruce D."/>
            <person name="Goodwin L."/>
            <person name="Pitluck S."/>
            <person name="Ivanova N."/>
            <person name="Mavromatis K."/>
            <person name="Mikhailova N."/>
            <person name="Pati A."/>
            <person name="Chen A."/>
            <person name="Palaniappan K."/>
            <person name="Land M."/>
            <person name="Hauser L."/>
            <person name="Chang Y.J."/>
            <person name="Jeffries C.D."/>
            <person name="Chain P."/>
            <person name="Saunders E."/>
            <person name="Detter J.C."/>
            <person name="Brettin T."/>
            <person name="Rohde M."/>
            <person name="Goker M."/>
            <person name="Bristow J."/>
            <person name="Eisen J.A."/>
            <person name="Markowitz V."/>
            <person name="Hugenholtz P."/>
            <person name="Kyrpides N.C."/>
            <person name="Klenk H.P."/>
            <person name="Lucas S."/>
        </authorList>
    </citation>
    <scope>NUCLEOTIDE SEQUENCE [LARGE SCALE GENOMIC DNA]</scope>
    <source>
        <strain evidence="2">ATCC 43595 / DSM 2588 / LMG 13176 / NBRC 15968 / NCIMB 11800 / UQM 2034</strain>
    </source>
</reference>
<dbReference type="Proteomes" id="UP000002215">
    <property type="component" value="Chromosome"/>
</dbReference>
<sequence>MKLATSKRKNDYTFPKPQFTIDNNMRDYSDDPFFKKKFEQAKASLEKCPIPDRLVTLAKRNLAIAKSRAALCESGNVINPG</sequence>
<evidence type="ECO:0000313" key="1">
    <source>
        <dbReference type="EMBL" id="ACU63861.1"/>
    </source>
</evidence>
<protein>
    <submittedName>
        <fullName evidence="1">Uncharacterized protein</fullName>
    </submittedName>
</protein>
<proteinExistence type="predicted"/>
<reference evidence="2" key="1">
    <citation type="submission" date="2009-08" db="EMBL/GenBank/DDBJ databases">
        <title>The complete genome of Chitinophaga pinensis DSM 2588.</title>
        <authorList>
            <consortium name="US DOE Joint Genome Institute (JGI-PGF)"/>
            <person name="Lucas S."/>
            <person name="Copeland A."/>
            <person name="Lapidus A."/>
            <person name="Glavina del Rio T."/>
            <person name="Dalin E."/>
            <person name="Tice H."/>
            <person name="Bruce D."/>
            <person name="Goodwin L."/>
            <person name="Pitluck S."/>
            <person name="Kyrpides N."/>
            <person name="Mavromatis K."/>
            <person name="Ivanova N."/>
            <person name="Mikhailova N."/>
            <person name="Sims D."/>
            <person name="Meinche L."/>
            <person name="Brettin T."/>
            <person name="Detter J.C."/>
            <person name="Han C."/>
            <person name="Larimer F."/>
            <person name="Land M."/>
            <person name="Hauser L."/>
            <person name="Markowitz V."/>
            <person name="Cheng J.-F."/>
            <person name="Hugenholtz P."/>
            <person name="Woyke T."/>
            <person name="Wu D."/>
            <person name="Spring S."/>
            <person name="Klenk H.-P."/>
            <person name="Eisen J.A."/>
        </authorList>
    </citation>
    <scope>NUCLEOTIDE SEQUENCE [LARGE SCALE GENOMIC DNA]</scope>
    <source>
        <strain evidence="2">ATCC 43595 / DSM 2588 / LMG 13176 / NBRC 15968 / NCIMB 11800 / UQM 2034</strain>
    </source>
</reference>
<dbReference type="AlphaFoldDB" id="A0A979GZD7"/>
<gene>
    <name evidence="1" type="ordered locus">Cpin_6457</name>
</gene>
<accession>A0A979GZD7</accession>
<evidence type="ECO:0000313" key="2">
    <source>
        <dbReference type="Proteomes" id="UP000002215"/>
    </source>
</evidence>
<organism evidence="1 2">
    <name type="scientific">Chitinophaga pinensis (strain ATCC 43595 / DSM 2588 / LMG 13176 / NBRC 15968 / NCIMB 11800 / UQM 2034)</name>
    <dbReference type="NCBI Taxonomy" id="485918"/>
    <lineage>
        <taxon>Bacteria</taxon>
        <taxon>Pseudomonadati</taxon>
        <taxon>Bacteroidota</taxon>
        <taxon>Chitinophagia</taxon>
        <taxon>Chitinophagales</taxon>
        <taxon>Chitinophagaceae</taxon>
        <taxon>Chitinophaga</taxon>
    </lineage>
</organism>
<dbReference type="KEGG" id="cpi:Cpin_6457"/>
<name>A0A979GZD7_CHIPD</name>